<protein>
    <recommendedName>
        <fullName evidence="3">TetR family transcriptional regulator</fullName>
    </recommendedName>
</protein>
<dbReference type="Gene3D" id="1.10.10.60">
    <property type="entry name" value="Homeodomain-like"/>
    <property type="match status" value="1"/>
</dbReference>
<proteinExistence type="predicted"/>
<dbReference type="EMBL" id="FCOK02000050">
    <property type="protein sequence ID" value="SAL55621.1"/>
    <property type="molecule type" value="Genomic_DNA"/>
</dbReference>
<sequence>MNESRAPHRETPDSVLKGILAAVASGLALDTACTNAGINRKTFYMYLRDDRQLVADYAEATKLQVHSRFSKE</sequence>
<dbReference type="RefSeq" id="WP_062090284.1">
    <property type="nucleotide sequence ID" value="NZ_FCOK02000050.1"/>
</dbReference>
<evidence type="ECO:0000313" key="2">
    <source>
        <dbReference type="Proteomes" id="UP000054683"/>
    </source>
</evidence>
<organism evidence="1 2">
    <name type="scientific">Caballeronia udeis</name>
    <dbReference type="NCBI Taxonomy" id="1232866"/>
    <lineage>
        <taxon>Bacteria</taxon>
        <taxon>Pseudomonadati</taxon>
        <taxon>Pseudomonadota</taxon>
        <taxon>Betaproteobacteria</taxon>
        <taxon>Burkholderiales</taxon>
        <taxon>Burkholderiaceae</taxon>
        <taxon>Caballeronia</taxon>
    </lineage>
</organism>
<dbReference type="Proteomes" id="UP000054683">
    <property type="component" value="Unassembled WGS sequence"/>
</dbReference>
<gene>
    <name evidence="1" type="ORF">AWB69_05969</name>
</gene>
<name>A0A158IHQ0_9BURK</name>
<dbReference type="AlphaFoldDB" id="A0A158IHQ0"/>
<accession>A0A158IHQ0</accession>
<evidence type="ECO:0000313" key="1">
    <source>
        <dbReference type="EMBL" id="SAL55621.1"/>
    </source>
</evidence>
<evidence type="ECO:0008006" key="3">
    <source>
        <dbReference type="Google" id="ProtNLM"/>
    </source>
</evidence>
<reference evidence="1 2" key="1">
    <citation type="submission" date="2016-01" db="EMBL/GenBank/DDBJ databases">
        <authorList>
            <person name="Oliw E.H."/>
        </authorList>
    </citation>
    <scope>NUCLEOTIDE SEQUENCE [LARGE SCALE GENOMIC DNA]</scope>
    <source>
        <strain evidence="1">LMG 27134</strain>
    </source>
</reference>
<dbReference type="OrthoDB" id="7186647at2"/>